<dbReference type="InterPro" id="IPR002102">
    <property type="entry name" value="Cohesin_dom"/>
</dbReference>
<name>A0A382D231_9ZZZZ</name>
<reference evidence="2" key="1">
    <citation type="submission" date="2018-05" db="EMBL/GenBank/DDBJ databases">
        <authorList>
            <person name="Lanie J.A."/>
            <person name="Ng W.-L."/>
            <person name="Kazmierczak K.M."/>
            <person name="Andrzejewski T.M."/>
            <person name="Davidsen T.M."/>
            <person name="Wayne K.J."/>
            <person name="Tettelin H."/>
            <person name="Glass J.I."/>
            <person name="Rusch D."/>
            <person name="Podicherti R."/>
            <person name="Tsui H.-C.T."/>
            <person name="Winkler M.E."/>
        </authorList>
    </citation>
    <scope>NUCLEOTIDE SEQUENCE</scope>
</reference>
<dbReference type="CDD" id="cd08547">
    <property type="entry name" value="Type_II_cohesin"/>
    <property type="match status" value="1"/>
</dbReference>
<feature type="domain" description="Cohesin" evidence="1">
    <location>
        <begin position="56"/>
        <end position="167"/>
    </location>
</feature>
<dbReference type="GO" id="GO:0000272">
    <property type="term" value="P:polysaccharide catabolic process"/>
    <property type="evidence" value="ECO:0007669"/>
    <property type="project" value="InterPro"/>
</dbReference>
<dbReference type="GO" id="GO:0030246">
    <property type="term" value="F:carbohydrate binding"/>
    <property type="evidence" value="ECO:0007669"/>
    <property type="project" value="InterPro"/>
</dbReference>
<dbReference type="InterPro" id="IPR008965">
    <property type="entry name" value="CBM2/CBM3_carb-bd_dom_sf"/>
</dbReference>
<evidence type="ECO:0000259" key="1">
    <source>
        <dbReference type="Pfam" id="PF00963"/>
    </source>
</evidence>
<dbReference type="SUPFAM" id="SSF49384">
    <property type="entry name" value="Carbohydrate-binding domain"/>
    <property type="match status" value="1"/>
</dbReference>
<accession>A0A382D231</accession>
<dbReference type="AlphaFoldDB" id="A0A382D231"/>
<dbReference type="Pfam" id="PF00963">
    <property type="entry name" value="Cohesin"/>
    <property type="match status" value="1"/>
</dbReference>
<proteinExistence type="predicted"/>
<gene>
    <name evidence="2" type="ORF">METZ01_LOCUS184635</name>
</gene>
<dbReference type="EMBL" id="UINC01036983">
    <property type="protein sequence ID" value="SVB31781.1"/>
    <property type="molecule type" value="Genomic_DNA"/>
</dbReference>
<organism evidence="2">
    <name type="scientific">marine metagenome</name>
    <dbReference type="NCBI Taxonomy" id="408172"/>
    <lineage>
        <taxon>unclassified sequences</taxon>
        <taxon>metagenomes</taxon>
        <taxon>ecological metagenomes</taxon>
    </lineage>
</organism>
<sequence>MKMIRYAPLFLLILFSCSEELPEDVNNNPLDPNQASENNFSTPALVFYPHEISPLPGSDFTVQVFAMEVDSNAGAHMQIQYDQAKMHVVDFAHGAFYSGASDMLFYFEDDSASGLIDIYTGYLGVDSSYVSGTGELASITFNARVDWETVISFTENCRLAGPQNEDIEILGFGECAVNAE</sequence>
<dbReference type="PROSITE" id="PS51257">
    <property type="entry name" value="PROKAR_LIPOPROTEIN"/>
    <property type="match status" value="1"/>
</dbReference>
<dbReference type="Gene3D" id="2.60.40.680">
    <property type="match status" value="1"/>
</dbReference>
<protein>
    <recommendedName>
        <fullName evidence="1">Cohesin domain-containing protein</fullName>
    </recommendedName>
</protein>
<evidence type="ECO:0000313" key="2">
    <source>
        <dbReference type="EMBL" id="SVB31781.1"/>
    </source>
</evidence>